<evidence type="ECO:0000256" key="1">
    <source>
        <dbReference type="SAM" id="SignalP"/>
    </source>
</evidence>
<feature type="signal peptide" evidence="1">
    <location>
        <begin position="1"/>
        <end position="15"/>
    </location>
</feature>
<dbReference type="AlphaFoldDB" id="A0A815BX78"/>
<name>A0A815BX78_9BILA</name>
<dbReference type="Proteomes" id="UP000663860">
    <property type="component" value="Unassembled WGS sequence"/>
</dbReference>
<evidence type="ECO:0000313" key="3">
    <source>
        <dbReference type="Proteomes" id="UP000663860"/>
    </source>
</evidence>
<sequence length="85" mass="9689">MKLFMSVIIPAILISIDPMRVCPSCDSLKLSFDSIKIEHINKLQSEFNQTKQFISIVLKPFLPRMIDSPLRALACALQDDFYSNV</sequence>
<organism evidence="2 3">
    <name type="scientific">Adineta steineri</name>
    <dbReference type="NCBI Taxonomy" id="433720"/>
    <lineage>
        <taxon>Eukaryota</taxon>
        <taxon>Metazoa</taxon>
        <taxon>Spiralia</taxon>
        <taxon>Gnathifera</taxon>
        <taxon>Rotifera</taxon>
        <taxon>Eurotatoria</taxon>
        <taxon>Bdelloidea</taxon>
        <taxon>Adinetida</taxon>
        <taxon>Adinetidae</taxon>
        <taxon>Adineta</taxon>
    </lineage>
</organism>
<reference evidence="2" key="1">
    <citation type="submission" date="2021-02" db="EMBL/GenBank/DDBJ databases">
        <authorList>
            <person name="Nowell W R."/>
        </authorList>
    </citation>
    <scope>NUCLEOTIDE SEQUENCE</scope>
</reference>
<comment type="caution">
    <text evidence="2">The sequence shown here is derived from an EMBL/GenBank/DDBJ whole genome shotgun (WGS) entry which is preliminary data.</text>
</comment>
<feature type="chain" id="PRO_5032844985" evidence="1">
    <location>
        <begin position="16"/>
        <end position="85"/>
    </location>
</feature>
<gene>
    <name evidence="2" type="ORF">IZO911_LOCUS32713</name>
</gene>
<evidence type="ECO:0000313" key="2">
    <source>
        <dbReference type="EMBL" id="CAF1276305.1"/>
    </source>
</evidence>
<protein>
    <submittedName>
        <fullName evidence="2">Uncharacterized protein</fullName>
    </submittedName>
</protein>
<keyword evidence="1" id="KW-0732">Signal</keyword>
<accession>A0A815BX78</accession>
<proteinExistence type="predicted"/>
<dbReference type="EMBL" id="CAJNOE010000575">
    <property type="protein sequence ID" value="CAF1276305.1"/>
    <property type="molecule type" value="Genomic_DNA"/>
</dbReference>